<reference evidence="6 7" key="1">
    <citation type="journal article" date="2018" name="Sci. Rep.">
        <title>Characterisation of pathogen-specific regions and novel effector candidates in Fusarium oxysporum f. sp. cepae.</title>
        <authorList>
            <person name="Armitage A.D."/>
            <person name="Taylor A."/>
            <person name="Sobczyk M.K."/>
            <person name="Baxter L."/>
            <person name="Greenfield B.P."/>
            <person name="Bates H.J."/>
            <person name="Wilson F."/>
            <person name="Jackson A.C."/>
            <person name="Ott S."/>
            <person name="Harrison R.J."/>
            <person name="Clarkson J.P."/>
        </authorList>
    </citation>
    <scope>NUCLEOTIDE SEQUENCE [LARGE SCALE GENOMIC DNA]</scope>
    <source>
        <strain evidence="6 7">Fp_A8</strain>
    </source>
</reference>
<organism evidence="6 7">
    <name type="scientific">Gibberella intermedia</name>
    <name type="common">Bulb rot disease fungus</name>
    <name type="synonym">Fusarium proliferatum</name>
    <dbReference type="NCBI Taxonomy" id="948311"/>
    <lineage>
        <taxon>Eukaryota</taxon>
        <taxon>Fungi</taxon>
        <taxon>Dikarya</taxon>
        <taxon>Ascomycota</taxon>
        <taxon>Pezizomycotina</taxon>
        <taxon>Sordariomycetes</taxon>
        <taxon>Hypocreomycetidae</taxon>
        <taxon>Hypocreales</taxon>
        <taxon>Nectriaceae</taxon>
        <taxon>Fusarium</taxon>
        <taxon>Fusarium fujikuroi species complex</taxon>
    </lineage>
</organism>
<dbReference type="InterPro" id="IPR002110">
    <property type="entry name" value="Ankyrin_rpt"/>
</dbReference>
<dbReference type="InterPro" id="IPR050889">
    <property type="entry name" value="Dendritic_Spine_Reg/Scaffold"/>
</dbReference>
<dbReference type="Gene3D" id="1.25.40.20">
    <property type="entry name" value="Ankyrin repeat-containing domain"/>
    <property type="match status" value="3"/>
</dbReference>
<protein>
    <submittedName>
        <fullName evidence="6">Uncharacterized protein</fullName>
    </submittedName>
</protein>
<dbReference type="PANTHER" id="PTHR24166:SF48">
    <property type="entry name" value="PROTEIN VAPYRIN"/>
    <property type="match status" value="1"/>
</dbReference>
<name>A0A420SJ00_GIBIN</name>
<dbReference type="InterPro" id="IPR036770">
    <property type="entry name" value="Ankyrin_rpt-contain_sf"/>
</dbReference>
<feature type="repeat" description="ANK" evidence="3">
    <location>
        <begin position="1009"/>
        <end position="1041"/>
    </location>
</feature>
<dbReference type="Gene3D" id="1.20.120.1020">
    <property type="entry name" value="Prion-inhibition and propagation, HeLo domain"/>
    <property type="match status" value="1"/>
</dbReference>
<feature type="repeat" description="ANK" evidence="3">
    <location>
        <begin position="796"/>
        <end position="828"/>
    </location>
</feature>
<feature type="repeat" description="ANK" evidence="3">
    <location>
        <begin position="971"/>
        <end position="993"/>
    </location>
</feature>
<feature type="domain" description="Prion-inhibition and propagation HeLo" evidence="4">
    <location>
        <begin position="5"/>
        <end position="102"/>
    </location>
</feature>
<feature type="repeat" description="ANK" evidence="3">
    <location>
        <begin position="1044"/>
        <end position="1076"/>
    </location>
</feature>
<feature type="domain" description="Nephrocystin 3-like N-terminal" evidence="5">
    <location>
        <begin position="216"/>
        <end position="381"/>
    </location>
</feature>
<gene>
    <name evidence="6" type="ORF">BFJ72_g12135</name>
</gene>
<dbReference type="Pfam" id="PF14479">
    <property type="entry name" value="HeLo"/>
    <property type="match status" value="1"/>
</dbReference>
<dbReference type="InterPro" id="IPR056884">
    <property type="entry name" value="NPHP3-like_N"/>
</dbReference>
<evidence type="ECO:0000256" key="1">
    <source>
        <dbReference type="ARBA" id="ARBA00022737"/>
    </source>
</evidence>
<dbReference type="PROSITE" id="PS50088">
    <property type="entry name" value="ANK_REPEAT"/>
    <property type="match status" value="8"/>
</dbReference>
<dbReference type="EMBL" id="MRDB01000059">
    <property type="protein sequence ID" value="RKL29226.1"/>
    <property type="molecule type" value="Genomic_DNA"/>
</dbReference>
<feature type="repeat" description="ANK" evidence="3">
    <location>
        <begin position="900"/>
        <end position="926"/>
    </location>
</feature>
<dbReference type="SUPFAM" id="SSF48403">
    <property type="entry name" value="Ankyrin repeat"/>
    <property type="match status" value="2"/>
</dbReference>
<evidence type="ECO:0000313" key="7">
    <source>
        <dbReference type="Proteomes" id="UP000283569"/>
    </source>
</evidence>
<evidence type="ECO:0000256" key="2">
    <source>
        <dbReference type="ARBA" id="ARBA00023043"/>
    </source>
</evidence>
<dbReference type="PANTHER" id="PTHR24166">
    <property type="entry name" value="ROLLING PEBBLES, ISOFORM B"/>
    <property type="match status" value="1"/>
</dbReference>
<dbReference type="InterPro" id="IPR038305">
    <property type="entry name" value="HeLo_sf"/>
</dbReference>
<accession>A0A420SJ00</accession>
<keyword evidence="2 3" id="KW-0040">ANK repeat</keyword>
<dbReference type="Gene3D" id="3.40.50.300">
    <property type="entry name" value="P-loop containing nucleotide triphosphate hydrolases"/>
    <property type="match status" value="1"/>
</dbReference>
<dbReference type="InterPro" id="IPR029498">
    <property type="entry name" value="HeLo_dom"/>
</dbReference>
<dbReference type="SMART" id="SM00248">
    <property type="entry name" value="ANK"/>
    <property type="match status" value="14"/>
</dbReference>
<evidence type="ECO:0000259" key="4">
    <source>
        <dbReference type="Pfam" id="PF14479"/>
    </source>
</evidence>
<proteinExistence type="predicted"/>
<evidence type="ECO:0000256" key="3">
    <source>
        <dbReference type="PROSITE-ProRule" id="PRU00023"/>
    </source>
</evidence>
<dbReference type="Proteomes" id="UP000283569">
    <property type="component" value="Unassembled WGS sequence"/>
</dbReference>
<dbReference type="PRINTS" id="PR01415">
    <property type="entry name" value="ANKYRIN"/>
</dbReference>
<comment type="caution">
    <text evidence="6">The sequence shown here is derived from an EMBL/GenBank/DDBJ whole genome shotgun (WGS) entry which is preliminary data.</text>
</comment>
<feature type="repeat" description="ANK" evidence="3">
    <location>
        <begin position="763"/>
        <end position="795"/>
    </location>
</feature>
<feature type="repeat" description="ANK" evidence="3">
    <location>
        <begin position="1182"/>
        <end position="1214"/>
    </location>
</feature>
<dbReference type="SUPFAM" id="SSF52540">
    <property type="entry name" value="P-loop containing nucleoside triphosphate hydrolases"/>
    <property type="match status" value="1"/>
</dbReference>
<sequence>MEVTGLAVGVVGLAGLFSVCLDSLSRFQSYRESNSETHILDTRFRAARTRFEQWGVNVGISNGRLQPHHHRGLDNKETAHLIESILQIIAKTICDESILQRTRAGPPLQSGQFGELSQSRGKRLKWALGGKESRNEQVDIFEKLVQQLCNLLPPEDKCQDYEGLESTAWVEDIRQMLTKIEESMKFERQRDVFSWLGKSAPSDKYEDSLANRVDTTCEWIFERPTFKSWLSLVDSTKPGVLWINGPAGFGKTVLCAHIVHHLTESLDKPVAHFFFSSDHESRGDPFSALRSWQRQVAIKINDAFECIRRAWENDSSEQASRRILVDLFKKMIIAVPGCVFIADGLDECSQLGDGDTSVARFLIDIMGALAGTDARLLLVSRDEPEIREALEEHKETLSEYRIGMNDVQDDTAVFSQSVVDRKLGGKSKDLRLVISKSMTDKCQGQFLWIKLQEQSLRNTMSKKRLHEVMENTPSGLYRLYDQSWSRIMNMSDQDRDRTFALLRWTAFSLRPLHIYTVVEAVLIDQFGELDPDDYPEIVNDEYVTGEILGLCGPLVEVHENEENSSPGWRTLHMPHFSVRQYLIGHLPAPIWMQPKDIINIKRETVHHTAIARACIQYLSLPQVWEGNDDSNRYLNPRAFRLYATLTWTQHATLGFMDPSLRFLSKEFLKSSNTCFQSLLHDIVVYWGLGLASTSIFEPQIHPFEYVFNEGWIDMAELLIQDANVDEIGTLGGLAIISACCSGSTDSVKMLIRHGADLSITTTEGSTCLHEAARHGFYDIARILVESNVHLSTQDNYGFTPLHLAASEGHLKCYQYLLEQGHDVNIRDINGARVIHHACLRAGHSELLRFILQNGPDTLATDDRCSLGSPLLLTAHNGDIDMIKVLFEFGATSSLLVPSRSGQMPLPVAASSGHTELVKLFLEHGAETILSIPHEDGNTALHVACAAIESDAIIGLLLRSGVENSILMGNEHGDTPVHVACRAGHVSYVKQILRYSEPLTQRLLKVQNKGLETPLYVASSLGNVAVVRELLSFGAQTTLSVSNEPGRTPLFIAASKGHTEVVKILLEHGAESTLDTFDVFDISPLWGASLRGCSEIVRELLSHGAGTTIAASSRRGGAPLHAAAFTNGVEVSKLLLEVPGASVNQKTAHGFSPLFIASRNGYLRMVELLLSVDSVDKDSEDWVGLSPLFAAVANGHLDVTKLLLSKGCHVQNRVSIGGDLLWWAQRSNEPGLIPLLKTQEALSGTTSGSCSTIPSPFINLEPLPRDMETVDCSPGYFWCYICTLSVRDDQTFCCVGCNDSFMFLCSECFDRGFKLCPRAHALVPL</sequence>
<dbReference type="Pfam" id="PF24883">
    <property type="entry name" value="NPHP3_N"/>
    <property type="match status" value="1"/>
</dbReference>
<evidence type="ECO:0000313" key="6">
    <source>
        <dbReference type="EMBL" id="RKL29226.1"/>
    </source>
</evidence>
<feature type="repeat" description="ANK" evidence="3">
    <location>
        <begin position="935"/>
        <end position="962"/>
    </location>
</feature>
<keyword evidence="1" id="KW-0677">Repeat</keyword>
<dbReference type="Pfam" id="PF12796">
    <property type="entry name" value="Ank_2"/>
    <property type="match status" value="5"/>
</dbReference>
<dbReference type="InterPro" id="IPR027417">
    <property type="entry name" value="P-loop_NTPase"/>
</dbReference>
<dbReference type="PROSITE" id="PS50297">
    <property type="entry name" value="ANK_REP_REGION"/>
    <property type="match status" value="7"/>
</dbReference>
<evidence type="ECO:0000259" key="5">
    <source>
        <dbReference type="Pfam" id="PF24883"/>
    </source>
</evidence>